<proteinExistence type="predicted"/>
<reference evidence="1" key="1">
    <citation type="journal article" date="2014" name="Front. Microbiol.">
        <title>High frequency of phylogenetically diverse reductive dehalogenase-homologous genes in deep subseafloor sedimentary metagenomes.</title>
        <authorList>
            <person name="Kawai M."/>
            <person name="Futagami T."/>
            <person name="Toyoda A."/>
            <person name="Takaki Y."/>
            <person name="Nishi S."/>
            <person name="Hori S."/>
            <person name="Arai W."/>
            <person name="Tsubouchi T."/>
            <person name="Morono Y."/>
            <person name="Uchiyama I."/>
            <person name="Ito T."/>
            <person name="Fujiyama A."/>
            <person name="Inagaki F."/>
            <person name="Takami H."/>
        </authorList>
    </citation>
    <scope>NUCLEOTIDE SEQUENCE</scope>
    <source>
        <strain evidence="1">Expedition CK06-06</strain>
    </source>
</reference>
<dbReference type="EMBL" id="BARS01051716">
    <property type="protein sequence ID" value="GAG48074.1"/>
    <property type="molecule type" value="Genomic_DNA"/>
</dbReference>
<dbReference type="Gene3D" id="2.130.10.10">
    <property type="entry name" value="YVTN repeat-like/Quinoprotein amine dehydrogenase"/>
    <property type="match status" value="1"/>
</dbReference>
<evidence type="ECO:0000313" key="1">
    <source>
        <dbReference type="EMBL" id="GAG48074.1"/>
    </source>
</evidence>
<feature type="non-terminal residue" evidence="1">
    <location>
        <position position="1"/>
    </location>
</feature>
<sequence>TTLSDIAVTPDGSMVYLVTANTTGNGLSVWMLDDRWERIYSNDDGTNDYIIRLAPDDPDVIYLADAGGTSVFFNSSGGADKWHTRIYKETTGIVDLAVETDGDTVYILTTLGYVSKSSNRGFTWDSKKSSKLTGGSSMIASLGEDLVIAGSSEGRVSYSTDGNTSWTKLSDEDFAETGLVQVTATGLADGDFVIAASNHEIYSWELGEADDWDDISPSAFSSGNVTTGIGIFNG</sequence>
<evidence type="ECO:0008006" key="2">
    <source>
        <dbReference type="Google" id="ProtNLM"/>
    </source>
</evidence>
<gene>
    <name evidence="1" type="ORF">S01H1_76978</name>
</gene>
<feature type="non-terminal residue" evidence="1">
    <location>
        <position position="234"/>
    </location>
</feature>
<accession>X0XXF2</accession>
<comment type="caution">
    <text evidence="1">The sequence shown here is derived from an EMBL/GenBank/DDBJ whole genome shotgun (WGS) entry which is preliminary data.</text>
</comment>
<dbReference type="AlphaFoldDB" id="X0XXF2"/>
<organism evidence="1">
    <name type="scientific">marine sediment metagenome</name>
    <dbReference type="NCBI Taxonomy" id="412755"/>
    <lineage>
        <taxon>unclassified sequences</taxon>
        <taxon>metagenomes</taxon>
        <taxon>ecological metagenomes</taxon>
    </lineage>
</organism>
<dbReference type="SUPFAM" id="SSF110296">
    <property type="entry name" value="Oligoxyloglucan reducing end-specific cellobiohydrolase"/>
    <property type="match status" value="1"/>
</dbReference>
<name>X0XXF2_9ZZZZ</name>
<dbReference type="InterPro" id="IPR015943">
    <property type="entry name" value="WD40/YVTN_repeat-like_dom_sf"/>
</dbReference>
<protein>
    <recommendedName>
        <fullName evidence="2">Photosynthesis system II assembly factor Ycf48/Hcf136-like domain-containing protein</fullName>
    </recommendedName>
</protein>